<sequence length="138" mass="15540">MVERIYLHPQHQDISLSSRSPSPSTASIRWIHVEAEAFQHLHWQQNSHSKDNRILARPEKFNTHIKSNNIRIAVVTASIRPTSPGPKGAVRVSCIPAKATELQQTISKALPSPANKTDSIPKRFSRQQQLPTKLHQFG</sequence>
<protein>
    <submittedName>
        <fullName evidence="2">Uncharacterized protein</fullName>
    </submittedName>
</protein>
<organism evidence="2 3">
    <name type="scientific">Nepenthes gracilis</name>
    <name type="common">Slender pitcher plant</name>
    <dbReference type="NCBI Taxonomy" id="150966"/>
    <lineage>
        <taxon>Eukaryota</taxon>
        <taxon>Viridiplantae</taxon>
        <taxon>Streptophyta</taxon>
        <taxon>Embryophyta</taxon>
        <taxon>Tracheophyta</taxon>
        <taxon>Spermatophyta</taxon>
        <taxon>Magnoliopsida</taxon>
        <taxon>eudicotyledons</taxon>
        <taxon>Gunneridae</taxon>
        <taxon>Pentapetalae</taxon>
        <taxon>Caryophyllales</taxon>
        <taxon>Nepenthaceae</taxon>
        <taxon>Nepenthes</taxon>
    </lineage>
</organism>
<comment type="caution">
    <text evidence="2">The sequence shown here is derived from an EMBL/GenBank/DDBJ whole genome shotgun (WGS) entry which is preliminary data.</text>
</comment>
<dbReference type="AlphaFoldDB" id="A0AAD3SSD8"/>
<dbReference type="Proteomes" id="UP001279734">
    <property type="component" value="Unassembled WGS sequence"/>
</dbReference>
<evidence type="ECO:0000313" key="2">
    <source>
        <dbReference type="EMBL" id="GMH15602.1"/>
    </source>
</evidence>
<evidence type="ECO:0000313" key="3">
    <source>
        <dbReference type="Proteomes" id="UP001279734"/>
    </source>
</evidence>
<feature type="region of interest" description="Disordered" evidence="1">
    <location>
        <begin position="109"/>
        <end position="138"/>
    </location>
</feature>
<accession>A0AAD3SSD8</accession>
<proteinExistence type="predicted"/>
<reference evidence="2" key="1">
    <citation type="submission" date="2023-05" db="EMBL/GenBank/DDBJ databases">
        <title>Nepenthes gracilis genome sequencing.</title>
        <authorList>
            <person name="Fukushima K."/>
        </authorList>
    </citation>
    <scope>NUCLEOTIDE SEQUENCE</scope>
    <source>
        <strain evidence="2">SING2019-196</strain>
    </source>
</reference>
<evidence type="ECO:0000256" key="1">
    <source>
        <dbReference type="SAM" id="MobiDB-lite"/>
    </source>
</evidence>
<keyword evidence="3" id="KW-1185">Reference proteome</keyword>
<name>A0AAD3SSD8_NEPGR</name>
<gene>
    <name evidence="2" type="ORF">Nepgr_017443</name>
</gene>
<dbReference type="EMBL" id="BSYO01000015">
    <property type="protein sequence ID" value="GMH15602.1"/>
    <property type="molecule type" value="Genomic_DNA"/>
</dbReference>